<evidence type="ECO:0000256" key="1">
    <source>
        <dbReference type="ARBA" id="ARBA00004429"/>
    </source>
</evidence>
<dbReference type="InterPro" id="IPR035440">
    <property type="entry name" value="4HB_MCP_dom_sf"/>
</dbReference>
<keyword evidence="8 13" id="KW-0472">Membrane</keyword>
<evidence type="ECO:0000256" key="7">
    <source>
        <dbReference type="ARBA" id="ARBA00022989"/>
    </source>
</evidence>
<protein>
    <submittedName>
        <fullName evidence="16">Methyl-accepting chemotaxis aspartate transducer</fullName>
    </submittedName>
</protein>
<dbReference type="Pfam" id="PF00672">
    <property type="entry name" value="HAMP"/>
    <property type="match status" value="1"/>
</dbReference>
<evidence type="ECO:0000256" key="11">
    <source>
        <dbReference type="PROSITE-ProRule" id="PRU00284"/>
    </source>
</evidence>
<evidence type="ECO:0000256" key="8">
    <source>
        <dbReference type="ARBA" id="ARBA00023136"/>
    </source>
</evidence>
<evidence type="ECO:0000256" key="13">
    <source>
        <dbReference type="SAM" id="Phobius"/>
    </source>
</evidence>
<dbReference type="InterPro" id="IPR051310">
    <property type="entry name" value="MCP_chemotaxis"/>
</dbReference>
<dbReference type="SMART" id="SM00304">
    <property type="entry name" value="HAMP"/>
    <property type="match status" value="1"/>
</dbReference>
<evidence type="ECO:0000259" key="15">
    <source>
        <dbReference type="PROSITE" id="PS50885"/>
    </source>
</evidence>
<gene>
    <name evidence="16" type="primary">tas</name>
    <name evidence="16" type="ORF">HHA04nite_26060</name>
</gene>
<dbReference type="EMBL" id="BJUS01000035">
    <property type="protein sequence ID" value="GEK74062.1"/>
    <property type="molecule type" value="Genomic_DNA"/>
</dbReference>
<dbReference type="Gene3D" id="1.10.287.950">
    <property type="entry name" value="Methyl-accepting chemotaxis protein"/>
    <property type="match status" value="1"/>
</dbReference>
<feature type="region of interest" description="Disordered" evidence="12">
    <location>
        <begin position="284"/>
        <end position="332"/>
    </location>
</feature>
<dbReference type="SMART" id="SM00283">
    <property type="entry name" value="MA"/>
    <property type="match status" value="1"/>
</dbReference>
<comment type="caution">
    <text evidence="16">The sequence shown here is derived from an EMBL/GenBank/DDBJ whole genome shotgun (WGS) entry which is preliminary data.</text>
</comment>
<dbReference type="SUPFAM" id="SSF58104">
    <property type="entry name" value="Methyl-accepting chemotaxis protein (MCP) signaling domain"/>
    <property type="match status" value="1"/>
</dbReference>
<comment type="subcellular location">
    <subcellularLocation>
        <location evidence="1">Cell inner membrane</location>
        <topology evidence="1">Multi-pass membrane protein</topology>
    </subcellularLocation>
</comment>
<dbReference type="Pfam" id="PF02203">
    <property type="entry name" value="TarH"/>
    <property type="match status" value="1"/>
</dbReference>
<keyword evidence="17" id="KW-1185">Reference proteome</keyword>
<organism evidence="16 17">
    <name type="scientific">Halomonas halophila</name>
    <dbReference type="NCBI Taxonomy" id="29573"/>
    <lineage>
        <taxon>Bacteria</taxon>
        <taxon>Pseudomonadati</taxon>
        <taxon>Pseudomonadota</taxon>
        <taxon>Gammaproteobacteria</taxon>
        <taxon>Oceanospirillales</taxon>
        <taxon>Halomonadaceae</taxon>
        <taxon>Halomonas</taxon>
    </lineage>
</organism>
<feature type="transmembrane region" description="Helical" evidence="13">
    <location>
        <begin position="193"/>
        <end position="212"/>
    </location>
</feature>
<dbReference type="InterPro" id="IPR004090">
    <property type="entry name" value="Chemotax_Me-accpt_rcpt"/>
</dbReference>
<evidence type="ECO:0000256" key="9">
    <source>
        <dbReference type="ARBA" id="ARBA00023224"/>
    </source>
</evidence>
<proteinExistence type="inferred from homology"/>
<evidence type="ECO:0000256" key="10">
    <source>
        <dbReference type="ARBA" id="ARBA00029447"/>
    </source>
</evidence>
<dbReference type="SUPFAM" id="SSF47170">
    <property type="entry name" value="Aspartate receptor, ligand-binding domain"/>
    <property type="match status" value="1"/>
</dbReference>
<evidence type="ECO:0000256" key="2">
    <source>
        <dbReference type="ARBA" id="ARBA00022475"/>
    </source>
</evidence>
<feature type="compositionally biased region" description="Polar residues" evidence="12">
    <location>
        <begin position="284"/>
        <end position="326"/>
    </location>
</feature>
<dbReference type="CDD" id="cd11386">
    <property type="entry name" value="MCP_signal"/>
    <property type="match status" value="1"/>
</dbReference>
<dbReference type="PANTHER" id="PTHR43531:SF14">
    <property type="entry name" value="METHYL-ACCEPTING CHEMOTAXIS PROTEIN I-RELATED"/>
    <property type="match status" value="1"/>
</dbReference>
<feature type="domain" description="HAMP" evidence="15">
    <location>
        <begin position="214"/>
        <end position="266"/>
    </location>
</feature>
<name>A0ABQ0U6B5_9GAMM</name>
<dbReference type="Pfam" id="PF00015">
    <property type="entry name" value="MCPsignal"/>
    <property type="match status" value="1"/>
</dbReference>
<evidence type="ECO:0000259" key="14">
    <source>
        <dbReference type="PROSITE" id="PS50111"/>
    </source>
</evidence>
<evidence type="ECO:0000256" key="3">
    <source>
        <dbReference type="ARBA" id="ARBA00022481"/>
    </source>
</evidence>
<keyword evidence="9 11" id="KW-0807">Transducer</keyword>
<dbReference type="PRINTS" id="PR00260">
    <property type="entry name" value="CHEMTRNSDUCR"/>
</dbReference>
<comment type="similarity">
    <text evidence="10">Belongs to the methyl-accepting chemotaxis (MCP) protein family.</text>
</comment>
<dbReference type="CDD" id="cd06225">
    <property type="entry name" value="HAMP"/>
    <property type="match status" value="1"/>
</dbReference>
<evidence type="ECO:0000313" key="17">
    <source>
        <dbReference type="Proteomes" id="UP000321121"/>
    </source>
</evidence>
<evidence type="ECO:0000256" key="5">
    <source>
        <dbReference type="ARBA" id="ARBA00022519"/>
    </source>
</evidence>
<sequence length="574" mass="61470">MTVRVSWSLVLALFAVLILVLSALGLYAVRYSEDSLRTLNEVNVDQQSSLNRANAQMLFAQTELRGLHARLGQAVWPEERESVQAEAAALGATLDEIEATFQDFLALPRQAGQDALIASIEEDFTALMDQGLRPQRQALEEGSAQAFADLNEDVDRLTQAFYTDAVAFFEASEANGAALYDDFFDLSRLMKGLMIAVLVIAALAIAVVMWGVTANVIRPLGRLVGYFERVEGGDLSQDIPQYGNNEIGRLYRSLDEMQRGLAATIGSVRSSGESIYAGSQSIASGNNDLSSRTEQQASSLQETASSMEELSSTVGQNADNAQQASQLAVEATRTAEEGGQVVGEVVSTMHEIQHSSQRVAEIIGTIDSIAFQTNILALNASVEAARAGEHGRGFAVVAEEVRSLASRSADASSEIRGLIEASVNQVEAGTARVDKAGQTMTEIVAAVQRVSDIMDEIAAASSEQSNGISQVNDAVTQMDQVTQQNATLVQQAASAATQLEAEAGRLRDVTGRFRLPSGAQAPNHEAARQDDLARWMPSLVAAGGQDGGRTPDSARGSQPPRQRDQDPNEEWESF</sequence>
<dbReference type="InterPro" id="IPR003122">
    <property type="entry name" value="Tar_rcpt_lig-bd"/>
</dbReference>
<keyword evidence="4" id="KW-0145">Chemotaxis</keyword>
<evidence type="ECO:0000256" key="4">
    <source>
        <dbReference type="ARBA" id="ARBA00022500"/>
    </source>
</evidence>
<keyword evidence="5" id="KW-0997">Cell inner membrane</keyword>
<reference evidence="16 17" key="1">
    <citation type="submission" date="2019-07" db="EMBL/GenBank/DDBJ databases">
        <title>Whole genome shotgun sequence of Halomonas halophila NBRC 102604.</title>
        <authorList>
            <person name="Hosoyama A."/>
            <person name="Uohara A."/>
            <person name="Ohji S."/>
            <person name="Ichikawa N."/>
        </authorList>
    </citation>
    <scope>NUCLEOTIDE SEQUENCE [LARGE SCALE GENOMIC DNA]</scope>
    <source>
        <strain evidence="16 17">NBRC 102604</strain>
    </source>
</reference>
<evidence type="ECO:0000256" key="12">
    <source>
        <dbReference type="SAM" id="MobiDB-lite"/>
    </source>
</evidence>
<dbReference type="InterPro" id="IPR004089">
    <property type="entry name" value="MCPsignal_dom"/>
</dbReference>
<dbReference type="InterPro" id="IPR003660">
    <property type="entry name" value="HAMP_dom"/>
</dbReference>
<keyword evidence="6 13" id="KW-0812">Transmembrane</keyword>
<feature type="transmembrane region" description="Helical" evidence="13">
    <location>
        <begin position="6"/>
        <end position="29"/>
    </location>
</feature>
<keyword evidence="2" id="KW-1003">Cell membrane</keyword>
<dbReference type="Gene3D" id="1.20.120.30">
    <property type="entry name" value="Aspartate receptor, ligand-binding domain"/>
    <property type="match status" value="1"/>
</dbReference>
<dbReference type="PROSITE" id="PS50885">
    <property type="entry name" value="HAMP"/>
    <property type="match status" value="1"/>
</dbReference>
<dbReference type="PROSITE" id="PS50111">
    <property type="entry name" value="CHEMOTAXIS_TRANSDUC_2"/>
    <property type="match status" value="1"/>
</dbReference>
<accession>A0ABQ0U6B5</accession>
<keyword evidence="3" id="KW-0488">Methylation</keyword>
<evidence type="ECO:0000313" key="16">
    <source>
        <dbReference type="EMBL" id="GEK74062.1"/>
    </source>
</evidence>
<dbReference type="Proteomes" id="UP000321121">
    <property type="component" value="Unassembled WGS sequence"/>
</dbReference>
<evidence type="ECO:0000256" key="6">
    <source>
        <dbReference type="ARBA" id="ARBA00022692"/>
    </source>
</evidence>
<dbReference type="PANTHER" id="PTHR43531">
    <property type="entry name" value="PROTEIN ICFG"/>
    <property type="match status" value="1"/>
</dbReference>
<feature type="region of interest" description="Disordered" evidence="12">
    <location>
        <begin position="535"/>
        <end position="574"/>
    </location>
</feature>
<keyword evidence="7 13" id="KW-1133">Transmembrane helix</keyword>
<feature type="domain" description="Methyl-accepting transducer" evidence="14">
    <location>
        <begin position="271"/>
        <end position="500"/>
    </location>
</feature>